<proteinExistence type="inferred from homology"/>
<evidence type="ECO:0000313" key="3">
    <source>
        <dbReference type="EMBL" id="MFD2420153.1"/>
    </source>
</evidence>
<dbReference type="SUPFAM" id="SSF48264">
    <property type="entry name" value="Cytochrome P450"/>
    <property type="match status" value="1"/>
</dbReference>
<dbReference type="Proteomes" id="UP001597417">
    <property type="component" value="Unassembled WGS sequence"/>
</dbReference>
<keyword evidence="2" id="KW-0349">Heme</keyword>
<evidence type="ECO:0000313" key="4">
    <source>
        <dbReference type="Proteomes" id="UP001597417"/>
    </source>
</evidence>
<keyword evidence="2" id="KW-0479">Metal-binding</keyword>
<organism evidence="3 4">
    <name type="scientific">Amycolatopsis pigmentata</name>
    <dbReference type="NCBI Taxonomy" id="450801"/>
    <lineage>
        <taxon>Bacteria</taxon>
        <taxon>Bacillati</taxon>
        <taxon>Actinomycetota</taxon>
        <taxon>Actinomycetes</taxon>
        <taxon>Pseudonocardiales</taxon>
        <taxon>Pseudonocardiaceae</taxon>
        <taxon>Amycolatopsis</taxon>
    </lineage>
</organism>
<dbReference type="CDD" id="cd11030">
    <property type="entry name" value="CYP105-like"/>
    <property type="match status" value="1"/>
</dbReference>
<dbReference type="GO" id="GO:0016491">
    <property type="term" value="F:oxidoreductase activity"/>
    <property type="evidence" value="ECO:0007669"/>
    <property type="project" value="UniProtKB-KW"/>
</dbReference>
<evidence type="ECO:0000256" key="1">
    <source>
        <dbReference type="ARBA" id="ARBA00010617"/>
    </source>
</evidence>
<keyword evidence="4" id="KW-1185">Reference proteome</keyword>
<dbReference type="Gene3D" id="1.10.630.10">
    <property type="entry name" value="Cytochrome P450"/>
    <property type="match status" value="1"/>
</dbReference>
<dbReference type="Pfam" id="PF00067">
    <property type="entry name" value="p450"/>
    <property type="match status" value="1"/>
</dbReference>
<dbReference type="PROSITE" id="PS00086">
    <property type="entry name" value="CYTOCHROME_P450"/>
    <property type="match status" value="1"/>
</dbReference>
<protein>
    <submittedName>
        <fullName evidence="3">Cytochrome P450</fullName>
        <ecNumber evidence="3">1.14.-.-</ecNumber>
    </submittedName>
</protein>
<dbReference type="InterPro" id="IPR002397">
    <property type="entry name" value="Cyt_P450_B"/>
</dbReference>
<dbReference type="RefSeq" id="WP_378268181.1">
    <property type="nucleotide sequence ID" value="NZ_JBHUKR010000017.1"/>
</dbReference>
<comment type="similarity">
    <text evidence="1 2">Belongs to the cytochrome P450 family.</text>
</comment>
<keyword evidence="2" id="KW-0408">Iron</keyword>
<dbReference type="PANTHER" id="PTHR46696">
    <property type="entry name" value="P450, PUTATIVE (EUROFUNG)-RELATED"/>
    <property type="match status" value="1"/>
</dbReference>
<dbReference type="PRINTS" id="PR00385">
    <property type="entry name" value="P450"/>
</dbReference>
<name>A0ABW5FYM1_9PSEU</name>
<sequence length="394" mass="43542">MTLPLTRTCPHAPNPEYLRLQEEEPVYRAMTPSGVEAWVLTRHEDIRIMLSDPRFSADRTKPGFPSLFAMPQVKAGSVRSLLFMDPPEHGPARRAVLGEFTVKRVAELRPRIHRIVHEHIDAMLAGPRPADLVRALALPVPSLVVCELLGVPFADHEFFTERATTLLKRDTPPEGRGQAIGDLRSYLDELVAGKEADPPDDLFGRQIRKQREAGGKADREALVSLGFLLLLAGHETTTNMISLGVFGLLRHPAQLAVIRADPAKTPGAVEELLRYYSIIDAGISRLALDDIEIGGVRIKAGEGVVGLPHVADHDPEVFPDPLRFDVERGARHHLAFGFGAHQCLGHNLARAELQIVFDALFARIPDLRLAVSEDQVPFKSDANVYGIYELPVTW</sequence>
<dbReference type="PANTHER" id="PTHR46696:SF1">
    <property type="entry name" value="CYTOCHROME P450 YJIB-RELATED"/>
    <property type="match status" value="1"/>
</dbReference>
<dbReference type="EC" id="1.14.-.-" evidence="3"/>
<dbReference type="InterPro" id="IPR036396">
    <property type="entry name" value="Cyt_P450_sf"/>
</dbReference>
<dbReference type="InterPro" id="IPR001128">
    <property type="entry name" value="Cyt_P450"/>
</dbReference>
<dbReference type="EMBL" id="JBHUKR010000017">
    <property type="protein sequence ID" value="MFD2420153.1"/>
    <property type="molecule type" value="Genomic_DNA"/>
</dbReference>
<dbReference type="InterPro" id="IPR017972">
    <property type="entry name" value="Cyt_P450_CS"/>
</dbReference>
<gene>
    <name evidence="3" type="ORF">ACFSXZ_27870</name>
</gene>
<keyword evidence="2 3" id="KW-0560">Oxidoreductase</keyword>
<keyword evidence="2" id="KW-0503">Monooxygenase</keyword>
<comment type="caution">
    <text evidence="3">The sequence shown here is derived from an EMBL/GenBank/DDBJ whole genome shotgun (WGS) entry which is preliminary data.</text>
</comment>
<dbReference type="PRINTS" id="PR00359">
    <property type="entry name" value="BP450"/>
</dbReference>
<accession>A0ABW5FYM1</accession>
<evidence type="ECO:0000256" key="2">
    <source>
        <dbReference type="RuleBase" id="RU000461"/>
    </source>
</evidence>
<reference evidence="4" key="1">
    <citation type="journal article" date="2019" name="Int. J. Syst. Evol. Microbiol.">
        <title>The Global Catalogue of Microorganisms (GCM) 10K type strain sequencing project: providing services to taxonomists for standard genome sequencing and annotation.</title>
        <authorList>
            <consortium name="The Broad Institute Genomics Platform"/>
            <consortium name="The Broad Institute Genome Sequencing Center for Infectious Disease"/>
            <person name="Wu L."/>
            <person name="Ma J."/>
        </authorList>
    </citation>
    <scope>NUCLEOTIDE SEQUENCE [LARGE SCALE GENOMIC DNA]</scope>
    <source>
        <strain evidence="4">CGMCC 4.7645</strain>
    </source>
</reference>